<proteinExistence type="predicted"/>
<feature type="compositionally biased region" description="Basic and acidic residues" evidence="1">
    <location>
        <begin position="479"/>
        <end position="495"/>
    </location>
</feature>
<organism evidence="2 3">
    <name type="scientific">Nitzschia inconspicua</name>
    <dbReference type="NCBI Taxonomy" id="303405"/>
    <lineage>
        <taxon>Eukaryota</taxon>
        <taxon>Sar</taxon>
        <taxon>Stramenopiles</taxon>
        <taxon>Ochrophyta</taxon>
        <taxon>Bacillariophyta</taxon>
        <taxon>Bacillariophyceae</taxon>
        <taxon>Bacillariophycidae</taxon>
        <taxon>Bacillariales</taxon>
        <taxon>Bacillariaceae</taxon>
        <taxon>Nitzschia</taxon>
    </lineage>
</organism>
<dbReference type="OrthoDB" id="18388at2759"/>
<dbReference type="EMBL" id="JAGRRH010000023">
    <property type="protein sequence ID" value="KAG7344132.1"/>
    <property type="molecule type" value="Genomic_DNA"/>
</dbReference>
<dbReference type="PANTHER" id="PTHR16038:SF4">
    <property type="entry name" value="WD REPEAT-CONTAINING PROTEIN 74"/>
    <property type="match status" value="1"/>
</dbReference>
<dbReference type="Proteomes" id="UP000693970">
    <property type="component" value="Unassembled WGS sequence"/>
</dbReference>
<feature type="compositionally biased region" description="Acidic residues" evidence="1">
    <location>
        <begin position="421"/>
        <end position="441"/>
    </location>
</feature>
<evidence type="ECO:0000313" key="3">
    <source>
        <dbReference type="Proteomes" id="UP000693970"/>
    </source>
</evidence>
<protein>
    <recommendedName>
        <fullName evidence="4">Ribosome biogenesis protein NSA1</fullName>
    </recommendedName>
</protein>
<feature type="region of interest" description="Disordered" evidence="1">
    <location>
        <begin position="409"/>
        <end position="516"/>
    </location>
</feature>
<dbReference type="InterPro" id="IPR037379">
    <property type="entry name" value="WDR74/Nsa1"/>
</dbReference>
<dbReference type="InterPro" id="IPR001680">
    <property type="entry name" value="WD40_rpt"/>
</dbReference>
<reference evidence="2" key="2">
    <citation type="submission" date="2021-04" db="EMBL/GenBank/DDBJ databases">
        <authorList>
            <person name="Podell S."/>
        </authorList>
    </citation>
    <scope>NUCLEOTIDE SEQUENCE</scope>
    <source>
        <strain evidence="2">Hildebrandi</strain>
    </source>
</reference>
<dbReference type="GO" id="GO:0005730">
    <property type="term" value="C:nucleolus"/>
    <property type="evidence" value="ECO:0007669"/>
    <property type="project" value="InterPro"/>
</dbReference>
<feature type="region of interest" description="Disordered" evidence="1">
    <location>
        <begin position="15"/>
        <end position="43"/>
    </location>
</feature>
<comment type="caution">
    <text evidence="2">The sequence shown here is derived from an EMBL/GenBank/DDBJ whole genome shotgun (WGS) entry which is preliminary data.</text>
</comment>
<dbReference type="SMART" id="SM00320">
    <property type="entry name" value="WD40"/>
    <property type="match status" value="3"/>
</dbReference>
<dbReference type="PANTHER" id="PTHR16038">
    <property type="entry name" value="NOP SEVEN ASSOCIATED PROTEIN 1"/>
    <property type="match status" value="1"/>
</dbReference>
<reference evidence="2" key="1">
    <citation type="journal article" date="2021" name="Sci. Rep.">
        <title>Diploid genomic architecture of Nitzschia inconspicua, an elite biomass production diatom.</title>
        <authorList>
            <person name="Oliver A."/>
            <person name="Podell S."/>
            <person name="Pinowska A."/>
            <person name="Traller J.C."/>
            <person name="Smith S.R."/>
            <person name="McClure R."/>
            <person name="Beliaev A."/>
            <person name="Bohutskyi P."/>
            <person name="Hill E.A."/>
            <person name="Rabines A."/>
            <person name="Zheng H."/>
            <person name="Allen L.Z."/>
            <person name="Kuo A."/>
            <person name="Grigoriev I.V."/>
            <person name="Allen A.E."/>
            <person name="Hazlebeck D."/>
            <person name="Allen E.E."/>
        </authorList>
    </citation>
    <scope>NUCLEOTIDE SEQUENCE</scope>
    <source>
        <strain evidence="2">Hildebrandi</strain>
    </source>
</reference>
<gene>
    <name evidence="2" type="ORF">IV203_022140</name>
</gene>
<dbReference type="GO" id="GO:0042273">
    <property type="term" value="P:ribosomal large subunit biogenesis"/>
    <property type="evidence" value="ECO:0007669"/>
    <property type="project" value="InterPro"/>
</dbReference>
<accession>A0A9K3KI30</accession>
<feature type="compositionally biased region" description="Basic and acidic residues" evidence="1">
    <location>
        <begin position="15"/>
        <end position="25"/>
    </location>
</feature>
<evidence type="ECO:0000256" key="1">
    <source>
        <dbReference type="SAM" id="MobiDB-lite"/>
    </source>
</evidence>
<evidence type="ECO:0000313" key="2">
    <source>
        <dbReference type="EMBL" id="KAG7344132.1"/>
    </source>
</evidence>
<dbReference type="GO" id="GO:0030687">
    <property type="term" value="C:preribosome, large subunit precursor"/>
    <property type="evidence" value="ECO:0007669"/>
    <property type="project" value="TreeGrafter"/>
</dbReference>
<name>A0A9K3KI30_9STRA</name>
<sequence length="516" mass="57547">MRVITGDECGLLKESIPELSRRSTDPDAPATPYNSMPDVTKDGVCRIDPKEKQTRERGVVDLAWRNDAECEQFSFAALRKNGSVELWKAAAESRNKHANYVLEQTSKNIFQQERPNPLGLGVFCNHNRICAGDSLGNVVILKNDSDLLEEVQTYNAYKGSKRGETLSYTPGQALNAQLATAIAFDTSHGRVAVGGRERETCLIDIHTGVQVFKTKNLPPDPQTLLQQPVWPTAIQFLHNDMNTMAVGTAYKQVRLYDVRESSKIRRPTQTTPEDLLEYRVTSLCQVSDYELVVADGAGYIYCLDLRRLGRDLKAAANKDMGRYVGPAGSVRQLKKHPTLPRLAAVGLDRMLRIYDTKKRRQLDCIYLKQRINCVLVHGDDTWDVNDATVDVVDPDDLDIDQDDVVQEYVDSDEEGSHGDDSNEDADSVSSDDSEGNDEEAVDGSHEDGGESVEDNDVEFPSSHQRDSNSQSESSDNEDTESHSSETSSEESKDNSEAEEDDEDVIVVKAPKRRRRQ</sequence>
<keyword evidence="3" id="KW-1185">Reference proteome</keyword>
<evidence type="ECO:0008006" key="4">
    <source>
        <dbReference type="Google" id="ProtNLM"/>
    </source>
</evidence>
<dbReference type="AlphaFoldDB" id="A0A9K3KI30"/>